<evidence type="ECO:0000313" key="1">
    <source>
        <dbReference type="EMBL" id="MFB9782925.1"/>
    </source>
</evidence>
<sequence>MMQNSDSSTITVEDARLLRGGQVIGVDGDVIGVIGSLLLDPITASPHWVTVDFDDAGYALVPLTGAYRDGQSLRVPFTGAQVSAAPERGHVDALTPDDEQVLRNYYVQVRARGTDQR</sequence>
<dbReference type="SUPFAM" id="SSF50346">
    <property type="entry name" value="PRC-barrel domain"/>
    <property type="match status" value="1"/>
</dbReference>
<evidence type="ECO:0008006" key="3">
    <source>
        <dbReference type="Google" id="ProtNLM"/>
    </source>
</evidence>
<dbReference type="EMBL" id="JBHMAS010000058">
    <property type="protein sequence ID" value="MFB9782925.1"/>
    <property type="molecule type" value="Genomic_DNA"/>
</dbReference>
<keyword evidence="2" id="KW-1185">Reference proteome</keyword>
<reference evidence="1 2" key="1">
    <citation type="submission" date="2024-09" db="EMBL/GenBank/DDBJ databases">
        <authorList>
            <person name="Sun Q."/>
            <person name="Mori K."/>
        </authorList>
    </citation>
    <scope>NUCLEOTIDE SEQUENCE [LARGE SCALE GENOMIC DNA]</scope>
    <source>
        <strain evidence="1 2">JCM 11411</strain>
    </source>
</reference>
<evidence type="ECO:0000313" key="2">
    <source>
        <dbReference type="Proteomes" id="UP001589587"/>
    </source>
</evidence>
<dbReference type="RefSeq" id="WP_003943367.1">
    <property type="nucleotide sequence ID" value="NZ_JBHMAS010000058.1"/>
</dbReference>
<protein>
    <recommendedName>
        <fullName evidence="3">PRC-barrel domain-containing protein</fullName>
    </recommendedName>
</protein>
<name>A0ABV5XKC5_9NOCA</name>
<proteinExistence type="predicted"/>
<dbReference type="InterPro" id="IPR011033">
    <property type="entry name" value="PRC_barrel-like_sf"/>
</dbReference>
<dbReference type="Proteomes" id="UP001589587">
    <property type="component" value="Unassembled WGS sequence"/>
</dbReference>
<dbReference type="InterPro" id="IPR014747">
    <property type="entry name" value="Bac_photo_RC_H_C"/>
</dbReference>
<gene>
    <name evidence="1" type="ORF">ACFFQ6_24775</name>
</gene>
<dbReference type="Gene3D" id="3.90.50.10">
    <property type="entry name" value="Photosynthetic Reaction Center, subunit H, domain 2"/>
    <property type="match status" value="1"/>
</dbReference>
<comment type="caution">
    <text evidence="1">The sequence shown here is derived from an EMBL/GenBank/DDBJ whole genome shotgun (WGS) entry which is preliminary data.</text>
</comment>
<organism evidence="1 2">
    <name type="scientific">Rhodococcus baikonurensis</name>
    <dbReference type="NCBI Taxonomy" id="172041"/>
    <lineage>
        <taxon>Bacteria</taxon>
        <taxon>Bacillati</taxon>
        <taxon>Actinomycetota</taxon>
        <taxon>Actinomycetes</taxon>
        <taxon>Mycobacteriales</taxon>
        <taxon>Nocardiaceae</taxon>
        <taxon>Rhodococcus</taxon>
        <taxon>Rhodococcus erythropolis group</taxon>
    </lineage>
</organism>
<accession>A0ABV5XKC5</accession>